<reference evidence="4" key="1">
    <citation type="submission" date="2016-06" db="UniProtKB">
        <authorList>
            <consortium name="WormBaseParasite"/>
        </authorList>
    </citation>
    <scope>IDENTIFICATION</scope>
</reference>
<sequence length="76" mass="8360">MCPITSRTPNSPSSGNSSSVETSDLSPPIPPVRYVDTVFPYSKLSAYLDFCLDYVNSNSFLFINKGRQYILGCLST</sequence>
<evidence type="ECO:0000256" key="1">
    <source>
        <dbReference type="SAM" id="MobiDB-lite"/>
    </source>
</evidence>
<evidence type="ECO:0000313" key="3">
    <source>
        <dbReference type="Proteomes" id="UP000279833"/>
    </source>
</evidence>
<gene>
    <name evidence="2" type="ORF">SCUD_LOCUS3997</name>
</gene>
<feature type="compositionally biased region" description="Low complexity" evidence="1">
    <location>
        <begin position="1"/>
        <end position="19"/>
    </location>
</feature>
<evidence type="ECO:0000313" key="2">
    <source>
        <dbReference type="EMBL" id="VDO85846.1"/>
    </source>
</evidence>
<protein>
    <submittedName>
        <fullName evidence="4">Myotubularin phosphatase domain-containing protein</fullName>
    </submittedName>
</protein>
<accession>A0A183JMR3</accession>
<proteinExistence type="predicted"/>
<feature type="region of interest" description="Disordered" evidence="1">
    <location>
        <begin position="1"/>
        <end position="30"/>
    </location>
</feature>
<dbReference type="EMBL" id="UZAK01004895">
    <property type="protein sequence ID" value="VDO85846.1"/>
    <property type="molecule type" value="Genomic_DNA"/>
</dbReference>
<dbReference type="Proteomes" id="UP000279833">
    <property type="component" value="Unassembled WGS sequence"/>
</dbReference>
<dbReference type="AlphaFoldDB" id="A0A183JMR3"/>
<name>A0A183JMR3_9TREM</name>
<evidence type="ECO:0000313" key="4">
    <source>
        <dbReference type="WBParaSite" id="SCUD_0000399701-mRNA-1"/>
    </source>
</evidence>
<dbReference type="WBParaSite" id="SCUD_0000399701-mRNA-1">
    <property type="protein sequence ID" value="SCUD_0000399701-mRNA-1"/>
    <property type="gene ID" value="SCUD_0000399701"/>
</dbReference>
<reference evidence="2 3" key="2">
    <citation type="submission" date="2018-11" db="EMBL/GenBank/DDBJ databases">
        <authorList>
            <consortium name="Pathogen Informatics"/>
        </authorList>
    </citation>
    <scope>NUCLEOTIDE SEQUENCE [LARGE SCALE GENOMIC DNA]</scope>
    <source>
        <strain evidence="2">Dakar</strain>
        <strain evidence="3">Dakar, Senegal</strain>
    </source>
</reference>
<keyword evidence="3" id="KW-1185">Reference proteome</keyword>
<organism evidence="4">
    <name type="scientific">Schistosoma curassoni</name>
    <dbReference type="NCBI Taxonomy" id="6186"/>
    <lineage>
        <taxon>Eukaryota</taxon>
        <taxon>Metazoa</taxon>
        <taxon>Spiralia</taxon>
        <taxon>Lophotrochozoa</taxon>
        <taxon>Platyhelminthes</taxon>
        <taxon>Trematoda</taxon>
        <taxon>Digenea</taxon>
        <taxon>Strigeidida</taxon>
        <taxon>Schistosomatoidea</taxon>
        <taxon>Schistosomatidae</taxon>
        <taxon>Schistosoma</taxon>
    </lineage>
</organism>